<dbReference type="EMBL" id="JBANDL010000002">
    <property type="protein sequence ID" value="MEI2455198.1"/>
    <property type="molecule type" value="Genomic_DNA"/>
</dbReference>
<feature type="signal peptide" evidence="1">
    <location>
        <begin position="1"/>
        <end position="26"/>
    </location>
</feature>
<dbReference type="RefSeq" id="WP_064746691.1">
    <property type="nucleotide sequence ID" value="NZ_CP159925.1"/>
</dbReference>
<keyword evidence="1" id="KW-0732">Signal</keyword>
<protein>
    <recommendedName>
        <fullName evidence="5">Lipoprotein</fullName>
    </recommendedName>
</protein>
<evidence type="ECO:0000313" key="4">
    <source>
        <dbReference type="Proteomes" id="UP001387215"/>
    </source>
</evidence>
<proteinExistence type="predicted"/>
<dbReference type="Proteomes" id="UP001387215">
    <property type="component" value="Unassembled WGS sequence"/>
</dbReference>
<reference evidence="2 4" key="1">
    <citation type="submission" date="2024-02" db="EMBL/GenBank/DDBJ databases">
        <title>Lysobacter Genome Sequencing and Mining.</title>
        <authorList>
            <person name="Bierman J."/>
            <person name="Walker M.C."/>
        </authorList>
    </citation>
    <scope>NUCLEOTIDE SEQUENCE [LARGE SCALE GENOMIC DNA]</scope>
    <source>
        <strain evidence="2 4">PB6250</strain>
    </source>
</reference>
<evidence type="ECO:0000313" key="2">
    <source>
        <dbReference type="EMBL" id="MEI2455198.1"/>
    </source>
</evidence>
<evidence type="ECO:0000256" key="1">
    <source>
        <dbReference type="SAM" id="SignalP"/>
    </source>
</evidence>
<evidence type="ECO:0000313" key="3">
    <source>
        <dbReference type="EMBL" id="XCO74134.1"/>
    </source>
</evidence>
<reference evidence="3" key="2">
    <citation type="submission" date="2024-06" db="EMBL/GenBank/DDBJ databases">
        <authorList>
            <person name="Li S."/>
        </authorList>
    </citation>
    <scope>NUCLEOTIDE SEQUENCE</scope>
    <source>
        <strain evidence="3">SR10</strain>
    </source>
</reference>
<keyword evidence="4" id="KW-1185">Reference proteome</keyword>
<sequence length="68" mass="7232">MKLRRVTLAAVAAFVFSSAAALSAVAADPCDTCWQRYNRCIEVGSDPGYCEYRVTQCLAAAGCPAPPF</sequence>
<dbReference type="AlphaFoldDB" id="A0AAU8MM12"/>
<accession>A0AAU8MM12</accession>
<evidence type="ECO:0008006" key="5">
    <source>
        <dbReference type="Google" id="ProtNLM"/>
    </source>
</evidence>
<gene>
    <name evidence="3" type="ORF">ABU614_17360</name>
    <name evidence="2" type="ORF">V2J18_10975</name>
</gene>
<organism evidence="3">
    <name type="scientific">Lysobacter firmicutimachus</name>
    <dbReference type="NCBI Taxonomy" id="1792846"/>
    <lineage>
        <taxon>Bacteria</taxon>
        <taxon>Pseudomonadati</taxon>
        <taxon>Pseudomonadota</taxon>
        <taxon>Gammaproteobacteria</taxon>
        <taxon>Lysobacterales</taxon>
        <taxon>Lysobacteraceae</taxon>
        <taxon>Lysobacter</taxon>
    </lineage>
</organism>
<name>A0AAU8MM12_9GAMM</name>
<dbReference type="EMBL" id="CP159925">
    <property type="protein sequence ID" value="XCO74134.1"/>
    <property type="molecule type" value="Genomic_DNA"/>
</dbReference>
<feature type="chain" id="PRO_5043336259" description="Lipoprotein" evidence="1">
    <location>
        <begin position="27"/>
        <end position="68"/>
    </location>
</feature>